<feature type="compositionally biased region" description="Pro residues" evidence="1">
    <location>
        <begin position="155"/>
        <end position="168"/>
    </location>
</feature>
<feature type="region of interest" description="Disordered" evidence="1">
    <location>
        <begin position="1"/>
        <end position="204"/>
    </location>
</feature>
<reference evidence="2 3" key="1">
    <citation type="submission" date="2019-01" db="EMBL/GenBank/DDBJ databases">
        <title>Genome sequencing of the rare red list fungi Fomitopsis rosea.</title>
        <authorList>
            <person name="Buettner E."/>
            <person name="Kellner H."/>
        </authorList>
    </citation>
    <scope>NUCLEOTIDE SEQUENCE [LARGE SCALE GENOMIC DNA]</scope>
    <source>
        <strain evidence="2 3">DSM 105464</strain>
    </source>
</reference>
<proteinExistence type="predicted"/>
<feature type="compositionally biased region" description="Low complexity" evidence="1">
    <location>
        <begin position="20"/>
        <end position="38"/>
    </location>
</feature>
<evidence type="ECO:0000313" key="3">
    <source>
        <dbReference type="Proteomes" id="UP000298390"/>
    </source>
</evidence>
<accession>A0A4Y9XPN2</accession>
<feature type="compositionally biased region" description="Basic residues" evidence="1">
    <location>
        <begin position="786"/>
        <end position="798"/>
    </location>
</feature>
<evidence type="ECO:0000256" key="1">
    <source>
        <dbReference type="SAM" id="MobiDB-lite"/>
    </source>
</evidence>
<feature type="compositionally biased region" description="Basic and acidic residues" evidence="1">
    <location>
        <begin position="39"/>
        <end position="56"/>
    </location>
</feature>
<feature type="compositionally biased region" description="Pro residues" evidence="1">
    <location>
        <begin position="94"/>
        <end position="110"/>
    </location>
</feature>
<feature type="compositionally biased region" description="Polar residues" evidence="1">
    <location>
        <begin position="375"/>
        <end position="386"/>
    </location>
</feature>
<dbReference type="STRING" id="34475.A0A4Y9XPN2"/>
<feature type="region of interest" description="Disordered" evidence="1">
    <location>
        <begin position="352"/>
        <end position="406"/>
    </location>
</feature>
<feature type="compositionally biased region" description="Basic residues" evidence="1">
    <location>
        <begin position="73"/>
        <end position="85"/>
    </location>
</feature>
<feature type="region of interest" description="Disordered" evidence="1">
    <location>
        <begin position="765"/>
        <end position="798"/>
    </location>
</feature>
<feature type="compositionally biased region" description="Low complexity" evidence="1">
    <location>
        <begin position="452"/>
        <end position="478"/>
    </location>
</feature>
<name>A0A4Y9XPN2_9APHY</name>
<dbReference type="Proteomes" id="UP000298390">
    <property type="component" value="Unassembled WGS sequence"/>
</dbReference>
<dbReference type="EMBL" id="SEKV01001044">
    <property type="protein sequence ID" value="TFY52090.1"/>
    <property type="molecule type" value="Genomic_DNA"/>
</dbReference>
<gene>
    <name evidence="2" type="ORF">EVJ58_g10207</name>
</gene>
<protein>
    <submittedName>
        <fullName evidence="2">Uncharacterized protein</fullName>
    </submittedName>
</protein>
<organism evidence="2 3">
    <name type="scientific">Rhodofomes roseus</name>
    <dbReference type="NCBI Taxonomy" id="34475"/>
    <lineage>
        <taxon>Eukaryota</taxon>
        <taxon>Fungi</taxon>
        <taxon>Dikarya</taxon>
        <taxon>Basidiomycota</taxon>
        <taxon>Agaricomycotina</taxon>
        <taxon>Agaricomycetes</taxon>
        <taxon>Polyporales</taxon>
        <taxon>Rhodofomes</taxon>
    </lineage>
</organism>
<feature type="region of interest" description="Disordered" evidence="1">
    <location>
        <begin position="446"/>
        <end position="479"/>
    </location>
</feature>
<sequence length="798" mass="87035">MPSNTVQGHVAGETTEQVIEEATATGTVSAEVGAAVEEAQTKDRDGANLDAGKDAGETTTQPPKPSASAARNARNKRAKEKKKAKAGNAGQEPQPAPEPVPAPAPSPQTPSPATSLPMAQVQTPVPSSEQRKRRRVSTDVGGKGDAPGTSTREQPSPPERLAPSPIRPLGPMGGTPPRMPAGYYNDNAPERDGMTDPPAITSSDMESIDEWMTEPDPEAEWETMTQRMQRIAGMNPMNIADTVRARAVAGSPAPSAMSIDTDLPAVARTTHRSPSPQLEAGPSRLPDTHWNSINETQAANSIEDPHHWRNERVAERVTTTQGDHTAPIHYAQQAVAYNATPQAQQPVMYLGAPQTRFPPTPASLPREPIPRRTPLQESTQQNQSAQPRRPTQPHYAPPLPTHPPLAAQAQNVHGISQATHAQTYRTQAPTHGPLGPRAPLHHVYQAHPTAHPGPLNGPAPAQGPQAAPTTLTPTPSGGFRRLEGADFYWRYFNTRESQVADWTSSNRPFVLAHIAGSGTDDEGHVERIMGIQTVLRRDFNMPHARITPAVSSVRQPRHNTAPHFYHIGNLTQGECDTLIAQRWADTADATVGFEQPNHDPPTLVGFFRRPDRVAELTEEAQTTGFRTNIESSAELTTYIRDAIARDIQAGGRWRHLTIDQAYVYIILSIRVRILNRIHQNHVDPVAVLYMESPTADPSEWFNFRERVREHTFGSPHAGPPELLHDVFWCGICHSYDHPTGLCYLPLLPGWRGPTPDSLRAAAQEFDRRHNQTQGRGRGGRGGRGNRGTRGRGRGRGGN</sequence>
<feature type="compositionally biased region" description="Gly residues" evidence="1">
    <location>
        <begin position="775"/>
        <end position="785"/>
    </location>
</feature>
<dbReference type="AlphaFoldDB" id="A0A4Y9XPN2"/>
<comment type="caution">
    <text evidence="2">The sequence shown here is derived from an EMBL/GenBank/DDBJ whole genome shotgun (WGS) entry which is preliminary data.</text>
</comment>
<evidence type="ECO:0000313" key="2">
    <source>
        <dbReference type="EMBL" id="TFY52090.1"/>
    </source>
</evidence>